<dbReference type="AlphaFoldDB" id="A0A975R8S7"/>
<dbReference type="InterPro" id="IPR004919">
    <property type="entry name" value="GmrSD_N"/>
</dbReference>
<dbReference type="PANTHER" id="PTHR37292">
    <property type="entry name" value="VNG6097C"/>
    <property type="match status" value="1"/>
</dbReference>
<dbReference type="KEGG" id="mpad:KEF85_08590"/>
<evidence type="ECO:0000313" key="3">
    <source>
        <dbReference type="Proteomes" id="UP000676649"/>
    </source>
</evidence>
<dbReference type="Pfam" id="PF03235">
    <property type="entry name" value="GmrSD_N"/>
    <property type="match status" value="1"/>
</dbReference>
<evidence type="ECO:0000259" key="1">
    <source>
        <dbReference type="Pfam" id="PF03235"/>
    </source>
</evidence>
<proteinExistence type="predicted"/>
<reference evidence="2" key="1">
    <citation type="submission" date="2021-04" db="EMBL/GenBank/DDBJ databases">
        <title>Draft genome sequence data of methanotrophic Methylovulum sp. strain S1L and Methylomonas sp. strain S2AM isolated from boreal lake water columns.</title>
        <authorList>
            <person name="Rissanen A.J."/>
            <person name="Mangayil R."/>
            <person name="Svenning M.M."/>
            <person name="Khanongnuch R."/>
        </authorList>
    </citation>
    <scope>NUCLEOTIDE SEQUENCE</scope>
    <source>
        <strain evidence="2">S2AM</strain>
    </source>
</reference>
<accession>A0A975R8S7</accession>
<dbReference type="RefSeq" id="WP_215579376.1">
    <property type="nucleotide sequence ID" value="NZ_CP073754.1"/>
</dbReference>
<keyword evidence="3" id="KW-1185">Reference proteome</keyword>
<dbReference type="Proteomes" id="UP000676649">
    <property type="component" value="Chromosome"/>
</dbReference>
<dbReference type="EMBL" id="CP073754">
    <property type="protein sequence ID" value="QWF69441.1"/>
    <property type="molecule type" value="Genomic_DNA"/>
</dbReference>
<name>A0A975R8S7_9GAMM</name>
<organism evidence="2 3">
    <name type="scientific">Methylomonas paludis</name>
    <dbReference type="NCBI Taxonomy" id="1173101"/>
    <lineage>
        <taxon>Bacteria</taxon>
        <taxon>Pseudomonadati</taxon>
        <taxon>Pseudomonadota</taxon>
        <taxon>Gammaproteobacteria</taxon>
        <taxon>Methylococcales</taxon>
        <taxon>Methylococcaceae</taxon>
        <taxon>Methylomonas</taxon>
    </lineage>
</organism>
<gene>
    <name evidence="2" type="ORF">KEF85_08590</name>
</gene>
<dbReference type="PANTHER" id="PTHR37292:SF2">
    <property type="entry name" value="DUF262 DOMAIN-CONTAINING PROTEIN"/>
    <property type="match status" value="1"/>
</dbReference>
<protein>
    <submittedName>
        <fullName evidence="2">DUF262 domain-containing protein</fullName>
    </submittedName>
</protein>
<feature type="domain" description="GmrSD restriction endonucleases N-terminal" evidence="1">
    <location>
        <begin position="48"/>
        <end position="288"/>
    </location>
</feature>
<sequence length="625" mass="71740">MARFVVYRAVSVQIIVSEVFLFQCYKLFNLALFIKFLIQIMQTINFDIGQLLKKIRAGNFLIPQFQRDFTWKEGQTRLLIDSIARNYPCGSLLILGKNDEVPLKSRKLDAIYPPKSDDIQNLMNFDEPGSESYYVLDGQQRLTSIARVFLDAHPNRNYYFDLKEMHIMFKSENPSWIVSRQRGLKNPERKDNNRLIRTDIALDQAKCDVYISEYIEDSGDFPEFESNKNLARQASASIKGIFETIRKFSIPFVALENDAPLESVCRVFETINSTGTRLTTFDLAVARYYPDPDLKELLDSSLENHQILMDYEIDGERILQILSLFFLRNKVNKFPEATRSVLLSLEPGFINEHWNSASYHLSQACEWVNQLGATSKTPPPHGILVSMAATLMCFPGSLSKPEFSSSLKKWYFCSTLAAAPAPANNYKIGDDFRKFCNFLDNGGVFQYTRVYFTVEDIISIKHISDSRYKSIQALMRTTVKEDLLTGNSLGGDLEDHHIFPYSLNKSGINKNKLNSIANKIIVSKETNRSINNLNPDKYLYDVVMRHKSEGTTGELNRRLKCCFIPYSSDSFDFQKKISKENFDEFLKDRAQMILDRIQEVVGDAWKAPLEQEDSNLEDDEFVTGS</sequence>
<evidence type="ECO:0000313" key="2">
    <source>
        <dbReference type="EMBL" id="QWF69441.1"/>
    </source>
</evidence>